<keyword evidence="6" id="KW-1185">Reference proteome</keyword>
<feature type="domain" description="N-acetyltransferase" evidence="3">
    <location>
        <begin position="7"/>
        <end position="209"/>
    </location>
</feature>
<reference evidence="5 6" key="1">
    <citation type="journal article" date="2020" name="bioRxiv">
        <title>Whole genome comparisons of ergot fungi reveals the divergence and evolution of species within the genus Claviceps are the result of varying mechanisms driving genome evolution and host range expansion.</title>
        <authorList>
            <person name="Wyka S.A."/>
            <person name="Mondo S.J."/>
            <person name="Liu M."/>
            <person name="Dettman J."/>
            <person name="Nalam V."/>
            <person name="Broders K.D."/>
        </authorList>
    </citation>
    <scope>NUCLEOTIDE SEQUENCE</scope>
    <source>
        <strain evidence="5">CCC 1102</strain>
        <strain evidence="4 6">LM583</strain>
    </source>
</reference>
<dbReference type="Pfam" id="PF00583">
    <property type="entry name" value="Acetyltransf_1"/>
    <property type="match status" value="1"/>
</dbReference>
<keyword evidence="1" id="KW-0808">Transferase</keyword>
<keyword evidence="2" id="KW-0012">Acyltransferase</keyword>
<dbReference type="GO" id="GO:0005737">
    <property type="term" value="C:cytoplasm"/>
    <property type="evidence" value="ECO:0007669"/>
    <property type="project" value="TreeGrafter"/>
</dbReference>
<comment type="caution">
    <text evidence="5">The sequence shown here is derived from an EMBL/GenBank/DDBJ whole genome shotgun (WGS) entry which is preliminary data.</text>
</comment>
<dbReference type="GO" id="GO:0004059">
    <property type="term" value="F:aralkylamine N-acetyltransferase activity"/>
    <property type="evidence" value="ECO:0007669"/>
    <property type="project" value="TreeGrafter"/>
</dbReference>
<dbReference type="OrthoDB" id="30840at2759"/>
<gene>
    <name evidence="5" type="ORF">E4U56_006291</name>
    <name evidence="4" type="ORF">E4U57_008044</name>
</gene>
<dbReference type="Proteomes" id="UP000784919">
    <property type="component" value="Unassembled WGS sequence"/>
</dbReference>
<dbReference type="InterPro" id="IPR000182">
    <property type="entry name" value="GNAT_dom"/>
</dbReference>
<dbReference type="EMBL" id="SRPR01000091">
    <property type="protein sequence ID" value="KAG5960845.1"/>
    <property type="molecule type" value="Genomic_DNA"/>
</dbReference>
<dbReference type="InterPro" id="IPR016181">
    <property type="entry name" value="Acyl_CoA_acyltransferase"/>
</dbReference>
<dbReference type="Gene3D" id="3.40.630.30">
    <property type="match status" value="1"/>
</dbReference>
<sequence>MAMSLSVHIRRLSIADLESCLAVESVAFPPAEAASREKIEYRLATCPELCYGLFLDSTSTAPSDAADVPQSATALTDASHQNARLIAHVLSTRSLSVVVTDQDMQLPANWRSNRDKPQDSAKVGHQPNGGTVALHSLAVCPSHQKLGLGKYLMSRYIEKMREMQAVERISILTYENLVSYYQELGFQLLGASASNHGGVAWKDMVYTIDTKTD</sequence>
<name>A0A9P7N0H1_9HYPO</name>
<evidence type="ECO:0000313" key="7">
    <source>
        <dbReference type="Proteomes" id="UP000784919"/>
    </source>
</evidence>
<dbReference type="PANTHER" id="PTHR10908">
    <property type="entry name" value="SEROTONIN N-ACETYLTRANSFERASE"/>
    <property type="match status" value="1"/>
</dbReference>
<evidence type="ECO:0000256" key="1">
    <source>
        <dbReference type="ARBA" id="ARBA00022679"/>
    </source>
</evidence>
<accession>A0A9P7N0H1</accession>
<evidence type="ECO:0000259" key="3">
    <source>
        <dbReference type="PROSITE" id="PS51186"/>
    </source>
</evidence>
<evidence type="ECO:0000313" key="4">
    <source>
        <dbReference type="EMBL" id="KAG5960845.1"/>
    </source>
</evidence>
<dbReference type="PANTHER" id="PTHR10908:SF0">
    <property type="entry name" value="SEROTONIN N-ACETYLTRANSFERASE"/>
    <property type="match status" value="1"/>
</dbReference>
<evidence type="ECO:0000256" key="2">
    <source>
        <dbReference type="ARBA" id="ARBA00023315"/>
    </source>
</evidence>
<dbReference type="AlphaFoldDB" id="A0A9P7N0H1"/>
<dbReference type="CDD" id="cd04301">
    <property type="entry name" value="NAT_SF"/>
    <property type="match status" value="1"/>
</dbReference>
<protein>
    <recommendedName>
        <fullName evidence="3">N-acetyltransferase domain-containing protein</fullName>
    </recommendedName>
</protein>
<organism evidence="5 7">
    <name type="scientific">Claviceps arundinis</name>
    <dbReference type="NCBI Taxonomy" id="1623583"/>
    <lineage>
        <taxon>Eukaryota</taxon>
        <taxon>Fungi</taxon>
        <taxon>Dikarya</taxon>
        <taxon>Ascomycota</taxon>
        <taxon>Pezizomycotina</taxon>
        <taxon>Sordariomycetes</taxon>
        <taxon>Hypocreomycetidae</taxon>
        <taxon>Hypocreales</taxon>
        <taxon>Clavicipitaceae</taxon>
        <taxon>Claviceps</taxon>
    </lineage>
</organism>
<dbReference type="InterPro" id="IPR051635">
    <property type="entry name" value="SNAT-like"/>
</dbReference>
<evidence type="ECO:0000313" key="6">
    <source>
        <dbReference type="Proteomes" id="UP000742024"/>
    </source>
</evidence>
<proteinExistence type="predicted"/>
<dbReference type="EMBL" id="SRPS01000005">
    <property type="protein sequence ID" value="KAG5977943.1"/>
    <property type="molecule type" value="Genomic_DNA"/>
</dbReference>
<evidence type="ECO:0000313" key="5">
    <source>
        <dbReference type="EMBL" id="KAG5977943.1"/>
    </source>
</evidence>
<dbReference type="SUPFAM" id="SSF55729">
    <property type="entry name" value="Acyl-CoA N-acyltransferases (Nat)"/>
    <property type="match status" value="1"/>
</dbReference>
<dbReference type="PROSITE" id="PS51186">
    <property type="entry name" value="GNAT"/>
    <property type="match status" value="1"/>
</dbReference>
<dbReference type="Proteomes" id="UP000742024">
    <property type="component" value="Unassembled WGS sequence"/>
</dbReference>